<comment type="caution">
    <text evidence="7">The sequence shown here is derived from an EMBL/GenBank/DDBJ whole genome shotgun (WGS) entry which is preliminary data.</text>
</comment>
<dbReference type="Pfam" id="PF24708">
    <property type="entry name" value="Lip_C"/>
    <property type="match status" value="1"/>
</dbReference>
<keyword evidence="3" id="KW-0732">Signal</keyword>
<keyword evidence="8" id="KW-1185">Reference proteome</keyword>
<reference evidence="7" key="2">
    <citation type="submission" date="2020-11" db="EMBL/GenBank/DDBJ databases">
        <authorList>
            <consortium name="DOE Joint Genome Institute"/>
            <person name="Kuo A."/>
            <person name="Miyauchi S."/>
            <person name="Kiss E."/>
            <person name="Drula E."/>
            <person name="Kohler A."/>
            <person name="Sanchez-Garcia M."/>
            <person name="Andreopoulos B."/>
            <person name="Barry K.W."/>
            <person name="Bonito G."/>
            <person name="Buee M."/>
            <person name="Carver A."/>
            <person name="Chen C."/>
            <person name="Cichocki N."/>
            <person name="Clum A."/>
            <person name="Culley D."/>
            <person name="Crous P.W."/>
            <person name="Fauchery L."/>
            <person name="Girlanda M."/>
            <person name="Hayes R."/>
            <person name="Keri Z."/>
            <person name="Labutti K."/>
            <person name="Lipzen A."/>
            <person name="Lombard V."/>
            <person name="Magnuson J."/>
            <person name="Maillard F."/>
            <person name="Morin E."/>
            <person name="Murat C."/>
            <person name="Nolan M."/>
            <person name="Ohm R."/>
            <person name="Pangilinan J."/>
            <person name="Pereira M."/>
            <person name="Perotto S."/>
            <person name="Peter M."/>
            <person name="Riley R."/>
            <person name="Sitrit Y."/>
            <person name="Stielow B."/>
            <person name="Szollosi G."/>
            <person name="Zifcakova L."/>
            <person name="Stursova M."/>
            <person name="Spatafora J.W."/>
            <person name="Tedersoo L."/>
            <person name="Vaario L.-M."/>
            <person name="Yamada A."/>
            <person name="Yan M."/>
            <person name="Wang P."/>
            <person name="Xu J."/>
            <person name="Bruns T."/>
            <person name="Baldrian P."/>
            <person name="Vilgalys R."/>
            <person name="Henrissat B."/>
            <person name="Grigoriev I.V."/>
            <person name="Hibbett D."/>
            <person name="Nagy L.G."/>
            <person name="Martin F.M."/>
        </authorList>
    </citation>
    <scope>NUCLEOTIDE SEQUENCE</scope>
    <source>
        <strain evidence="7">UH-Tt-Lm1</strain>
    </source>
</reference>
<proteinExistence type="predicted"/>
<evidence type="ECO:0000256" key="5">
    <source>
        <dbReference type="ARBA" id="ARBA00023098"/>
    </source>
</evidence>
<accession>A0A9P6H537</accession>
<dbReference type="InterPro" id="IPR056304">
    <property type="entry name" value="Lip-like_C"/>
</dbReference>
<dbReference type="SUPFAM" id="SSF53474">
    <property type="entry name" value="alpha/beta-Hydrolases"/>
    <property type="match status" value="1"/>
</dbReference>
<dbReference type="PANTHER" id="PTHR34043:SF3">
    <property type="entry name" value="ALPHA_BETA-HYDROLASES SUPERFAMILY PROTEIN"/>
    <property type="match status" value="1"/>
</dbReference>
<dbReference type="OrthoDB" id="206848at2759"/>
<keyword evidence="4" id="KW-0378">Hydrolase</keyword>
<comment type="subcellular location">
    <subcellularLocation>
        <location evidence="1">Secreted</location>
    </subcellularLocation>
</comment>
<dbReference type="Gene3D" id="3.40.50.1820">
    <property type="entry name" value="alpha/beta hydrolase"/>
    <property type="match status" value="1"/>
</dbReference>
<dbReference type="EMBL" id="WIUZ02000024">
    <property type="protein sequence ID" value="KAF9778201.1"/>
    <property type="molecule type" value="Genomic_DNA"/>
</dbReference>
<evidence type="ECO:0000256" key="4">
    <source>
        <dbReference type="ARBA" id="ARBA00022801"/>
    </source>
</evidence>
<dbReference type="PANTHER" id="PTHR34043">
    <property type="entry name" value="ALPHA/BETA-HYDROLASES SUPERFAMILY PROTEIN"/>
    <property type="match status" value="1"/>
</dbReference>
<dbReference type="InterPro" id="IPR029058">
    <property type="entry name" value="AB_hydrolase_fold"/>
</dbReference>
<reference evidence="7" key="1">
    <citation type="journal article" date="2020" name="Nat. Commun.">
        <title>Large-scale genome sequencing of mycorrhizal fungi provides insights into the early evolution of symbiotic traits.</title>
        <authorList>
            <person name="Miyauchi S."/>
            <person name="Kiss E."/>
            <person name="Kuo A."/>
            <person name="Drula E."/>
            <person name="Kohler A."/>
            <person name="Sanchez-Garcia M."/>
            <person name="Morin E."/>
            <person name="Andreopoulos B."/>
            <person name="Barry K.W."/>
            <person name="Bonito G."/>
            <person name="Buee M."/>
            <person name="Carver A."/>
            <person name="Chen C."/>
            <person name="Cichocki N."/>
            <person name="Clum A."/>
            <person name="Culley D."/>
            <person name="Crous P.W."/>
            <person name="Fauchery L."/>
            <person name="Girlanda M."/>
            <person name="Hayes R.D."/>
            <person name="Keri Z."/>
            <person name="LaButti K."/>
            <person name="Lipzen A."/>
            <person name="Lombard V."/>
            <person name="Magnuson J."/>
            <person name="Maillard F."/>
            <person name="Murat C."/>
            <person name="Nolan M."/>
            <person name="Ohm R.A."/>
            <person name="Pangilinan J."/>
            <person name="Pereira M.F."/>
            <person name="Perotto S."/>
            <person name="Peter M."/>
            <person name="Pfister S."/>
            <person name="Riley R."/>
            <person name="Sitrit Y."/>
            <person name="Stielow J.B."/>
            <person name="Szollosi G."/>
            <person name="Zifcakova L."/>
            <person name="Stursova M."/>
            <person name="Spatafora J.W."/>
            <person name="Tedersoo L."/>
            <person name="Vaario L.M."/>
            <person name="Yamada A."/>
            <person name="Yan M."/>
            <person name="Wang P."/>
            <person name="Xu J."/>
            <person name="Bruns T."/>
            <person name="Baldrian P."/>
            <person name="Vilgalys R."/>
            <person name="Dunand C."/>
            <person name="Henrissat B."/>
            <person name="Grigoriev I.V."/>
            <person name="Hibbett D."/>
            <person name="Nagy L.G."/>
            <person name="Martin F.M."/>
        </authorList>
    </citation>
    <scope>NUCLEOTIDE SEQUENCE</scope>
    <source>
        <strain evidence="7">UH-Tt-Lm1</strain>
    </source>
</reference>
<feature type="domain" description="Lipase-like C-terminal" evidence="6">
    <location>
        <begin position="80"/>
        <end position="369"/>
    </location>
</feature>
<evidence type="ECO:0000256" key="1">
    <source>
        <dbReference type="ARBA" id="ARBA00004613"/>
    </source>
</evidence>
<keyword evidence="5" id="KW-0443">Lipid metabolism</keyword>
<gene>
    <name evidence="7" type="ORF">BJ322DRAFT_1175514</name>
</gene>
<dbReference type="Proteomes" id="UP000736335">
    <property type="component" value="Unassembled WGS sequence"/>
</dbReference>
<name>A0A9P6H537_9AGAM</name>
<dbReference type="GO" id="GO:0016787">
    <property type="term" value="F:hydrolase activity"/>
    <property type="evidence" value="ECO:0007669"/>
    <property type="project" value="UniProtKB-KW"/>
</dbReference>
<sequence length="442" mass="49384">MNLKFWKSKPSPATTLPITAPYPAEKAESYDEIVGEGSIPLIVVEGFCGGAGNQLWGDFADHLNAGFEGGKKRKTLFVKVGPVSSLHDRACELFFTIRGGTVDYGEKHSEDHNHCRHGRVFRSGLYPQWSATKPLHFLGHSMGGTTITKMQDLIKEGFFGDEYHPDMVLSVNTISAPFRGTHAVYTLGEKPASAPDIRLFSVGSFIAMIVHFCMFFAPLLSEDPWDLLSEARSYSCKDISVVQFLKHVWKSGWAESEDIAPYDVTYQSVVTREKNGEGVVNKGTYYTSYATNMTVPDHESTSGFTPSVSHFLNFPLFILSRAMCSYDLTRVHPFPDFVHAIQKGKDRDELYKNDGVVPVFSQWHPLSCRETKCVHHRALTHPSDPVAGELVTGVWNVFTIEGATHASIVPRWTGSELQTTFFRGLGERLWFVEEKWTASRAA</sequence>
<dbReference type="GO" id="GO:0005576">
    <property type="term" value="C:extracellular region"/>
    <property type="evidence" value="ECO:0007669"/>
    <property type="project" value="UniProtKB-SubCell"/>
</dbReference>
<evidence type="ECO:0000313" key="7">
    <source>
        <dbReference type="EMBL" id="KAF9778201.1"/>
    </source>
</evidence>
<evidence type="ECO:0000259" key="6">
    <source>
        <dbReference type="Pfam" id="PF24708"/>
    </source>
</evidence>
<protein>
    <submittedName>
        <fullName evidence="7">Alpha/beta-hydrolase</fullName>
    </submittedName>
</protein>
<evidence type="ECO:0000313" key="8">
    <source>
        <dbReference type="Proteomes" id="UP000736335"/>
    </source>
</evidence>
<evidence type="ECO:0000256" key="3">
    <source>
        <dbReference type="ARBA" id="ARBA00022729"/>
    </source>
</evidence>
<keyword evidence="2" id="KW-0964">Secreted</keyword>
<dbReference type="GO" id="GO:0006629">
    <property type="term" value="P:lipid metabolic process"/>
    <property type="evidence" value="ECO:0007669"/>
    <property type="project" value="UniProtKB-KW"/>
</dbReference>
<organism evidence="7 8">
    <name type="scientific">Thelephora terrestris</name>
    <dbReference type="NCBI Taxonomy" id="56493"/>
    <lineage>
        <taxon>Eukaryota</taxon>
        <taxon>Fungi</taxon>
        <taxon>Dikarya</taxon>
        <taxon>Basidiomycota</taxon>
        <taxon>Agaricomycotina</taxon>
        <taxon>Agaricomycetes</taxon>
        <taxon>Thelephorales</taxon>
        <taxon>Thelephoraceae</taxon>
        <taxon>Thelephora</taxon>
    </lineage>
</organism>
<dbReference type="AlphaFoldDB" id="A0A9P6H537"/>
<evidence type="ECO:0000256" key="2">
    <source>
        <dbReference type="ARBA" id="ARBA00022525"/>
    </source>
</evidence>